<name>A0A183CC08_GLOPA</name>
<reference evidence="4" key="2">
    <citation type="submission" date="2016-06" db="UniProtKB">
        <authorList>
            <consortium name="WormBaseParasite"/>
        </authorList>
    </citation>
    <scope>IDENTIFICATION</scope>
</reference>
<dbReference type="AlphaFoldDB" id="A0A183CC08"/>
<organism evidence="3 4">
    <name type="scientific">Globodera pallida</name>
    <name type="common">Potato cyst nematode worm</name>
    <name type="synonym">Heterodera pallida</name>
    <dbReference type="NCBI Taxonomy" id="36090"/>
    <lineage>
        <taxon>Eukaryota</taxon>
        <taxon>Metazoa</taxon>
        <taxon>Ecdysozoa</taxon>
        <taxon>Nematoda</taxon>
        <taxon>Chromadorea</taxon>
        <taxon>Rhabditida</taxon>
        <taxon>Tylenchina</taxon>
        <taxon>Tylenchomorpha</taxon>
        <taxon>Tylenchoidea</taxon>
        <taxon>Heteroderidae</taxon>
        <taxon>Heteroderinae</taxon>
        <taxon>Globodera</taxon>
    </lineage>
</organism>
<evidence type="ECO:0000256" key="2">
    <source>
        <dbReference type="SAM" id="MobiDB-lite"/>
    </source>
</evidence>
<dbReference type="InterPro" id="IPR009057">
    <property type="entry name" value="Homeodomain-like_sf"/>
</dbReference>
<dbReference type="GO" id="GO:0005634">
    <property type="term" value="C:nucleus"/>
    <property type="evidence" value="ECO:0007669"/>
    <property type="project" value="UniProtKB-SubCell"/>
</dbReference>
<accession>A0A183CC08</accession>
<comment type="subcellular location">
    <subcellularLocation>
        <location evidence="1">Nucleus</location>
    </subcellularLocation>
</comment>
<sequence>MCHVPALNITNLTLNCSKKLYIISALYALLLLLQQLRSLPNGQNAVSSDPTSILPLCSPPDFCPLLPADSANANKVTATVSSPNQRSSTFEHHQQTPPATLCDFVSVSSGSSCSSSFESSLGESKTFSAGGTRNASGAATAHRLSYPREFKLLVLKSFLANGQNKYRTCKEFQITKSMLNGWLQKADRIRRSRPGSLKSGRSGRSPTDELWQDEEQWRSIAWEICATNDRLPIQAFYDRFPKVLQQTGAGTGRRERNGAKSAH</sequence>
<evidence type="ECO:0000256" key="1">
    <source>
        <dbReference type="ARBA" id="ARBA00004123"/>
    </source>
</evidence>
<keyword evidence="3" id="KW-1185">Reference proteome</keyword>
<reference evidence="3" key="1">
    <citation type="submission" date="2014-05" db="EMBL/GenBank/DDBJ databases">
        <title>The genome and life-stage specific transcriptomes of Globodera pallida elucidate key aspects of plant parasitism by a cyst nematode.</title>
        <authorList>
            <person name="Cotton J.A."/>
            <person name="Lilley C.J."/>
            <person name="Jones L.M."/>
            <person name="Kikuchi T."/>
            <person name="Reid A.J."/>
            <person name="Thorpe P."/>
            <person name="Tsai I.J."/>
            <person name="Beasley H."/>
            <person name="Blok V."/>
            <person name="Cock P.J.A."/>
            <person name="Van den Akker S.E."/>
            <person name="Holroyd N."/>
            <person name="Hunt M."/>
            <person name="Mantelin S."/>
            <person name="Naghra H."/>
            <person name="Pain A."/>
            <person name="Palomares-Rius J.E."/>
            <person name="Zarowiecki M."/>
            <person name="Berriman M."/>
            <person name="Jones J.T."/>
            <person name="Urwin P.E."/>
        </authorList>
    </citation>
    <scope>NUCLEOTIDE SEQUENCE [LARGE SCALE GENOMIC DNA]</scope>
    <source>
        <strain evidence="3">Lindley</strain>
    </source>
</reference>
<evidence type="ECO:0000313" key="3">
    <source>
        <dbReference type="Proteomes" id="UP000050741"/>
    </source>
</evidence>
<dbReference type="InterPro" id="IPR051839">
    <property type="entry name" value="RD_transcriptional_regulator"/>
</dbReference>
<evidence type="ECO:0000313" key="4">
    <source>
        <dbReference type="WBParaSite" id="GPLIN_001040900"/>
    </source>
</evidence>
<dbReference type="PANTHER" id="PTHR33215:SF13">
    <property type="entry name" value="PROTEIN DISTAL ANTENNA"/>
    <property type="match status" value="1"/>
</dbReference>
<dbReference type="WBParaSite" id="GPLIN_001040900">
    <property type="protein sequence ID" value="GPLIN_001040900"/>
    <property type="gene ID" value="GPLIN_001040900"/>
</dbReference>
<dbReference type="SUPFAM" id="SSF46689">
    <property type="entry name" value="Homeodomain-like"/>
    <property type="match status" value="1"/>
</dbReference>
<protein>
    <submittedName>
        <fullName evidence="4">Transposase</fullName>
    </submittedName>
</protein>
<proteinExistence type="predicted"/>
<dbReference type="Proteomes" id="UP000050741">
    <property type="component" value="Unassembled WGS sequence"/>
</dbReference>
<feature type="region of interest" description="Disordered" evidence="2">
    <location>
        <begin position="190"/>
        <end position="210"/>
    </location>
</feature>
<dbReference type="PANTHER" id="PTHR33215">
    <property type="entry name" value="PROTEIN DISTAL ANTENNA"/>
    <property type="match status" value="1"/>
</dbReference>
<dbReference type="Gene3D" id="1.10.10.60">
    <property type="entry name" value="Homeodomain-like"/>
    <property type="match status" value="1"/>
</dbReference>